<dbReference type="GeneID" id="81440680"/>
<protein>
    <submittedName>
        <fullName evidence="2">Uncharacterized protein</fullName>
    </submittedName>
</protein>
<dbReference type="RefSeq" id="XP_056553564.1">
    <property type="nucleotide sequence ID" value="XM_056701501.1"/>
</dbReference>
<evidence type="ECO:0000313" key="3">
    <source>
        <dbReference type="Proteomes" id="UP001147782"/>
    </source>
</evidence>
<organism evidence="2 3">
    <name type="scientific">Penicillium cataractarum</name>
    <dbReference type="NCBI Taxonomy" id="2100454"/>
    <lineage>
        <taxon>Eukaryota</taxon>
        <taxon>Fungi</taxon>
        <taxon>Dikarya</taxon>
        <taxon>Ascomycota</taxon>
        <taxon>Pezizomycotina</taxon>
        <taxon>Eurotiomycetes</taxon>
        <taxon>Eurotiomycetidae</taxon>
        <taxon>Eurotiales</taxon>
        <taxon>Aspergillaceae</taxon>
        <taxon>Penicillium</taxon>
    </lineage>
</organism>
<sequence length="260" mass="29895">MTNHWWIPKSIDHPANASDGSYDPTSDGPPAELPAGQIMRYGARQRAGAELRRWIDLPNKPNCPITRNSITIQNLEHHYTIEIVQANPTDRDYANIFHHLELAATTENHTNSPYRNFDVMSMHFSWRGFVGPRVLIIEDMHRRAENVHHMSEVSLAFYETDCLIDTLQHVIVTNVVNDDTISFLSGEIHGDHLEFSEDWWRTWEYATPEYDALLATRIGKMVAYMVLGGFQRGTKWIPRINTVSSWDGISAHMHFKIADI</sequence>
<gene>
    <name evidence="2" type="ORF">N7496_008582</name>
</gene>
<evidence type="ECO:0000313" key="2">
    <source>
        <dbReference type="EMBL" id="KAJ5368822.1"/>
    </source>
</evidence>
<feature type="region of interest" description="Disordered" evidence="1">
    <location>
        <begin position="9"/>
        <end position="34"/>
    </location>
</feature>
<proteinExistence type="predicted"/>
<name>A0A9W9RYW6_9EURO</name>
<comment type="caution">
    <text evidence="2">The sequence shown here is derived from an EMBL/GenBank/DDBJ whole genome shotgun (WGS) entry which is preliminary data.</text>
</comment>
<dbReference type="EMBL" id="JAPZBS010000007">
    <property type="protein sequence ID" value="KAJ5368822.1"/>
    <property type="molecule type" value="Genomic_DNA"/>
</dbReference>
<dbReference type="Proteomes" id="UP001147782">
    <property type="component" value="Unassembled WGS sequence"/>
</dbReference>
<reference evidence="2" key="2">
    <citation type="journal article" date="2023" name="IMA Fungus">
        <title>Comparative genomic study of the Penicillium genus elucidates a diverse pangenome and 15 lateral gene transfer events.</title>
        <authorList>
            <person name="Petersen C."/>
            <person name="Sorensen T."/>
            <person name="Nielsen M.R."/>
            <person name="Sondergaard T.E."/>
            <person name="Sorensen J.L."/>
            <person name="Fitzpatrick D.A."/>
            <person name="Frisvad J.C."/>
            <person name="Nielsen K.L."/>
        </authorList>
    </citation>
    <scope>NUCLEOTIDE SEQUENCE</scope>
    <source>
        <strain evidence="2">IBT 29864</strain>
    </source>
</reference>
<dbReference type="AlphaFoldDB" id="A0A9W9RYW6"/>
<dbReference type="OrthoDB" id="4366145at2759"/>
<reference evidence="2" key="1">
    <citation type="submission" date="2022-11" db="EMBL/GenBank/DDBJ databases">
        <authorList>
            <person name="Petersen C."/>
        </authorList>
    </citation>
    <scope>NUCLEOTIDE SEQUENCE</scope>
    <source>
        <strain evidence="2">IBT 29864</strain>
    </source>
</reference>
<evidence type="ECO:0000256" key="1">
    <source>
        <dbReference type="SAM" id="MobiDB-lite"/>
    </source>
</evidence>
<keyword evidence="3" id="KW-1185">Reference proteome</keyword>
<accession>A0A9W9RYW6</accession>